<name>A0ABZ3J8B4_SPOA4</name>
<dbReference type="PROSITE" id="PS50851">
    <property type="entry name" value="CHEW"/>
    <property type="match status" value="1"/>
</dbReference>
<dbReference type="InterPro" id="IPR002545">
    <property type="entry name" value="CheW-lke_dom"/>
</dbReference>
<dbReference type="PANTHER" id="PTHR22617:SF23">
    <property type="entry name" value="CHEMOTAXIS PROTEIN CHEW"/>
    <property type="match status" value="1"/>
</dbReference>
<dbReference type="Proteomes" id="UP000216052">
    <property type="component" value="Chromosome"/>
</dbReference>
<dbReference type="PANTHER" id="PTHR22617">
    <property type="entry name" value="CHEMOTAXIS SENSOR HISTIDINE KINASE-RELATED"/>
    <property type="match status" value="1"/>
</dbReference>
<dbReference type="InterPro" id="IPR036061">
    <property type="entry name" value="CheW-like_dom_sf"/>
</dbReference>
<accession>A0ABZ3J8B4</accession>
<gene>
    <name evidence="2" type="ORF">SPACI_045100</name>
</gene>
<feature type="domain" description="CheW-like" evidence="1">
    <location>
        <begin position="31"/>
        <end position="172"/>
    </location>
</feature>
<protein>
    <recommendedName>
        <fullName evidence="1">CheW-like domain-containing protein</fullName>
    </recommendedName>
</protein>
<dbReference type="Gene3D" id="2.30.30.40">
    <property type="entry name" value="SH3 Domains"/>
    <property type="match status" value="1"/>
</dbReference>
<sequence>MTNKPLKSDTILRQMSDQQYEKKEMDVDEGRISFFIFQLAEYLFAFPDSHARQIVPFTQLTWIPGANAFIPGVVNIGGDIAAVLDVKQILGIAKPGQEATGAYLVMLRSGDERNSILIDNIIDVVEVPASQNKPILPTLNEHIRQFASSQFDYDNQPVTVLDAVMIIEKVNS</sequence>
<proteinExistence type="predicted"/>
<dbReference type="Gene3D" id="2.40.50.180">
    <property type="entry name" value="CheA-289, Domain 4"/>
    <property type="match status" value="1"/>
</dbReference>
<dbReference type="InterPro" id="IPR039315">
    <property type="entry name" value="CheW"/>
</dbReference>
<evidence type="ECO:0000259" key="1">
    <source>
        <dbReference type="PROSITE" id="PS50851"/>
    </source>
</evidence>
<dbReference type="EMBL" id="CP155571">
    <property type="protein sequence ID" value="XFO74400.1"/>
    <property type="molecule type" value="Genomic_DNA"/>
</dbReference>
<keyword evidence="3" id="KW-1185">Reference proteome</keyword>
<dbReference type="SUPFAM" id="SSF50341">
    <property type="entry name" value="CheW-like"/>
    <property type="match status" value="1"/>
</dbReference>
<dbReference type="SMART" id="SM00260">
    <property type="entry name" value="CheW"/>
    <property type="match status" value="1"/>
</dbReference>
<evidence type="ECO:0000313" key="2">
    <source>
        <dbReference type="EMBL" id="XFO74400.1"/>
    </source>
</evidence>
<dbReference type="RefSeq" id="WP_093793532.1">
    <property type="nucleotide sequence ID" value="NZ_CP155571.1"/>
</dbReference>
<organism evidence="2 3">
    <name type="scientific">Sporomusa acidovorans (strain ATCC 49682 / DSM 3132 / Mol)</name>
    <dbReference type="NCBI Taxonomy" id="1123286"/>
    <lineage>
        <taxon>Bacteria</taxon>
        <taxon>Bacillati</taxon>
        <taxon>Bacillota</taxon>
        <taxon>Negativicutes</taxon>
        <taxon>Selenomonadales</taxon>
        <taxon>Sporomusaceae</taxon>
        <taxon>Sporomusa</taxon>
    </lineage>
</organism>
<evidence type="ECO:0000313" key="3">
    <source>
        <dbReference type="Proteomes" id="UP000216052"/>
    </source>
</evidence>
<reference evidence="2" key="1">
    <citation type="submission" date="2024-05" db="EMBL/GenBank/DDBJ databases">
        <title>Isolation and characterization of Sporomusa carbonis sp. nov., a carboxydotrophic hydrogenogen in the genus of Sporomusa isolated from a charcoal burning pile.</title>
        <authorList>
            <person name="Boeer T."/>
            <person name="Rosenbaum F."/>
            <person name="Eysell L."/>
            <person name="Mueller V."/>
            <person name="Daniel R."/>
            <person name="Poehlein A."/>
        </authorList>
    </citation>
    <scope>NUCLEOTIDE SEQUENCE [LARGE SCALE GENOMIC DNA]</scope>
    <source>
        <strain evidence="2">DSM 3132</strain>
    </source>
</reference>
<dbReference type="Pfam" id="PF01584">
    <property type="entry name" value="CheW"/>
    <property type="match status" value="1"/>
</dbReference>